<dbReference type="GO" id="GO:0005524">
    <property type="term" value="F:ATP binding"/>
    <property type="evidence" value="ECO:0007669"/>
    <property type="project" value="UniProtKB-KW"/>
</dbReference>
<dbReference type="PANTHER" id="PTHR43230:SF3">
    <property type="entry name" value="ABC-TYPE DIPEPTIDE_OLIGOPEPTIDE TRANSPORT SYSTEM, ATPASE COMPONENT"/>
    <property type="match status" value="1"/>
</dbReference>
<dbReference type="InterPro" id="IPR027417">
    <property type="entry name" value="P-loop_NTPase"/>
</dbReference>
<evidence type="ECO:0000256" key="1">
    <source>
        <dbReference type="ARBA" id="ARBA00022448"/>
    </source>
</evidence>
<dbReference type="Pfam" id="PF00005">
    <property type="entry name" value="ABC_tran"/>
    <property type="match status" value="1"/>
</dbReference>
<dbReference type="PANTHER" id="PTHR43230">
    <property type="entry name" value="ABC-TYPE DIPEPTIDE/OLIGOPEPTIDE TRANSPORT SYSTEM, ATPASE COMPONENT"/>
    <property type="match status" value="1"/>
</dbReference>
<dbReference type="PROSITE" id="PS50893">
    <property type="entry name" value="ABC_TRANSPORTER_2"/>
    <property type="match status" value="1"/>
</dbReference>
<evidence type="ECO:0000259" key="4">
    <source>
        <dbReference type="PROSITE" id="PS50893"/>
    </source>
</evidence>
<evidence type="ECO:0000256" key="3">
    <source>
        <dbReference type="ARBA" id="ARBA00022840"/>
    </source>
</evidence>
<proteinExistence type="predicted"/>
<evidence type="ECO:0000256" key="2">
    <source>
        <dbReference type="ARBA" id="ARBA00022741"/>
    </source>
</evidence>
<dbReference type="NCBIfam" id="TIGR01727">
    <property type="entry name" value="oligo_HPY"/>
    <property type="match status" value="1"/>
</dbReference>
<evidence type="ECO:0000313" key="5">
    <source>
        <dbReference type="EMBL" id="HGM07414.1"/>
    </source>
</evidence>
<dbReference type="SMART" id="SM00382">
    <property type="entry name" value="AAA"/>
    <property type="match status" value="1"/>
</dbReference>
<keyword evidence="1" id="KW-0813">Transport</keyword>
<name>A0A7C4H8V6_9CREN</name>
<dbReference type="PROSITE" id="PS00211">
    <property type="entry name" value="ABC_TRANSPORTER_1"/>
    <property type="match status" value="1"/>
</dbReference>
<dbReference type="GO" id="GO:0016887">
    <property type="term" value="F:ATP hydrolysis activity"/>
    <property type="evidence" value="ECO:0007669"/>
    <property type="project" value="InterPro"/>
</dbReference>
<dbReference type="InterPro" id="IPR003439">
    <property type="entry name" value="ABC_transporter-like_ATP-bd"/>
</dbReference>
<feature type="domain" description="ABC transporter" evidence="4">
    <location>
        <begin position="6"/>
        <end position="255"/>
    </location>
</feature>
<dbReference type="SUPFAM" id="SSF52540">
    <property type="entry name" value="P-loop containing nucleoside triphosphate hydrolases"/>
    <property type="match status" value="1"/>
</dbReference>
<dbReference type="EMBL" id="DTCA01000104">
    <property type="protein sequence ID" value="HGM07414.1"/>
    <property type="molecule type" value="Genomic_DNA"/>
</dbReference>
<dbReference type="InterPro" id="IPR003593">
    <property type="entry name" value="AAA+_ATPase"/>
</dbReference>
<gene>
    <name evidence="5" type="ORF">ENU31_03270</name>
</gene>
<protein>
    <submittedName>
        <fullName evidence="5">ABC transporter ATP-binding protein</fullName>
    </submittedName>
</protein>
<keyword evidence="3 5" id="KW-0067">ATP-binding</keyword>
<accession>A0A7C4H8V6</accession>
<dbReference type="Gene3D" id="3.40.50.300">
    <property type="entry name" value="P-loop containing nucleotide triphosphate hydrolases"/>
    <property type="match status" value="1"/>
</dbReference>
<sequence length="320" mass="36076">MSEAILKLESVTKIFRLGLLGKTTIKAVDRVNLDIIKGEILGILGESGSGKSTIAKLLLKIYEPTYGRILFKGKDIRIFKGSKKLKDYYMHVQGVFQDPYASFNPRRRVLSTLMDTVKNYYPKLLKEDIEKVIMSSLEKVGLNIRDVVGRYPHEFSGGQLQRLSIARALLVNPEVIIADEPVSMVDASTRIDILNIFIDLKEREGLTLAIIGHDLGLTRYVSDRVVVLYRGQVVEEGVAEILSEPAHPYTKMLAESIPRIDKRWESKIQYGVGSIELGAKGVGCVFADRCPYRLDICTKKEPEYVDMGKSRVKCWLYTSK</sequence>
<dbReference type="InterPro" id="IPR017871">
    <property type="entry name" value="ABC_transporter-like_CS"/>
</dbReference>
<dbReference type="GO" id="GO:0015833">
    <property type="term" value="P:peptide transport"/>
    <property type="evidence" value="ECO:0007669"/>
    <property type="project" value="InterPro"/>
</dbReference>
<dbReference type="InterPro" id="IPR013563">
    <property type="entry name" value="Oligopep_ABC_C"/>
</dbReference>
<dbReference type="CDD" id="cd03257">
    <property type="entry name" value="ABC_NikE_OppD_transporters"/>
    <property type="match status" value="1"/>
</dbReference>
<organism evidence="5">
    <name type="scientific">Ignisphaera aggregans</name>
    <dbReference type="NCBI Taxonomy" id="334771"/>
    <lineage>
        <taxon>Archaea</taxon>
        <taxon>Thermoproteota</taxon>
        <taxon>Thermoprotei</taxon>
        <taxon>Desulfurococcales</taxon>
        <taxon>Desulfurococcaceae</taxon>
        <taxon>Ignisphaera</taxon>
    </lineage>
</organism>
<keyword evidence="2" id="KW-0547">Nucleotide-binding</keyword>
<reference evidence="5" key="1">
    <citation type="journal article" date="2020" name="mSystems">
        <title>Genome- and Community-Level Interaction Insights into Carbon Utilization and Element Cycling Functions of Hydrothermarchaeota in Hydrothermal Sediment.</title>
        <authorList>
            <person name="Zhou Z."/>
            <person name="Liu Y."/>
            <person name="Xu W."/>
            <person name="Pan J."/>
            <person name="Luo Z.H."/>
            <person name="Li M."/>
        </authorList>
    </citation>
    <scope>NUCLEOTIDE SEQUENCE [LARGE SCALE GENOMIC DNA]</scope>
    <source>
        <strain evidence="5">SpSt-658</strain>
    </source>
</reference>
<dbReference type="AlphaFoldDB" id="A0A7C4H8V6"/>
<dbReference type="Pfam" id="PF08352">
    <property type="entry name" value="oligo_HPY"/>
    <property type="match status" value="1"/>
</dbReference>
<comment type="caution">
    <text evidence="5">The sequence shown here is derived from an EMBL/GenBank/DDBJ whole genome shotgun (WGS) entry which is preliminary data.</text>
</comment>